<gene>
    <name evidence="2" type="ORF">CC78DRAFT_565951</name>
</gene>
<dbReference type="Proteomes" id="UP000800093">
    <property type="component" value="Unassembled WGS sequence"/>
</dbReference>
<organism evidence="2 3">
    <name type="scientific">Lojkania enalia</name>
    <dbReference type="NCBI Taxonomy" id="147567"/>
    <lineage>
        <taxon>Eukaryota</taxon>
        <taxon>Fungi</taxon>
        <taxon>Dikarya</taxon>
        <taxon>Ascomycota</taxon>
        <taxon>Pezizomycotina</taxon>
        <taxon>Dothideomycetes</taxon>
        <taxon>Pleosporomycetidae</taxon>
        <taxon>Pleosporales</taxon>
        <taxon>Pleosporales incertae sedis</taxon>
        <taxon>Lojkania</taxon>
    </lineage>
</organism>
<dbReference type="EMBL" id="ML986589">
    <property type="protein sequence ID" value="KAF2267777.1"/>
    <property type="molecule type" value="Genomic_DNA"/>
</dbReference>
<proteinExistence type="predicted"/>
<name>A0A9P4N611_9PLEO</name>
<sequence length="306" mass="35516">MDSWRENHTFTVTHHENHDRRNEIQPCTDELKNEPKELDNDDDLVDDDEDRERLRIESCAKASCRVLCAAVYTKLPRELRDNIYARLNPDSRVNVPGKDKSWKLGSSLKRRKPFYCDAQYLGENVFKEFVENWYRTCEFQFKIENVSEPTWLPSFKTECSWLAGLLQKDLSWNTPIIPADIISRVRISFGPEDVRLGVGLGQGHLVAATKNLLNLKRGSHICLYMRWDFGDKRFWERAMTNSWRLSRIGEFAEMLLPITRLLDGAGYKTTVKCGDRRGPVFKHAELTTAAWVDKLEEIYPDAGNKA</sequence>
<accession>A0A9P4N611</accession>
<feature type="region of interest" description="Disordered" evidence="1">
    <location>
        <begin position="1"/>
        <end position="24"/>
    </location>
</feature>
<evidence type="ECO:0000313" key="3">
    <source>
        <dbReference type="Proteomes" id="UP000800093"/>
    </source>
</evidence>
<keyword evidence="3" id="KW-1185">Reference proteome</keyword>
<evidence type="ECO:0000313" key="2">
    <source>
        <dbReference type="EMBL" id="KAF2267777.1"/>
    </source>
</evidence>
<comment type="caution">
    <text evidence="2">The sequence shown here is derived from an EMBL/GenBank/DDBJ whole genome shotgun (WGS) entry which is preliminary data.</text>
</comment>
<evidence type="ECO:0000256" key="1">
    <source>
        <dbReference type="SAM" id="MobiDB-lite"/>
    </source>
</evidence>
<dbReference type="OrthoDB" id="3684889at2759"/>
<protein>
    <submittedName>
        <fullName evidence="2">Uncharacterized protein</fullName>
    </submittedName>
</protein>
<reference evidence="3" key="1">
    <citation type="journal article" date="2020" name="Stud. Mycol.">
        <title>101 Dothideomycetes genomes: A test case for predicting lifestyles and emergence of pathogens.</title>
        <authorList>
            <person name="Haridas S."/>
            <person name="Albert R."/>
            <person name="Binder M."/>
            <person name="Bloem J."/>
            <person name="LaButti K."/>
            <person name="Salamov A."/>
            <person name="Andreopoulos B."/>
            <person name="Baker S."/>
            <person name="Barry K."/>
            <person name="Bills G."/>
            <person name="Bluhm B."/>
            <person name="Cannon C."/>
            <person name="Castanera R."/>
            <person name="Culley D."/>
            <person name="Daum C."/>
            <person name="Ezra D."/>
            <person name="Gonzalez J."/>
            <person name="Henrissat B."/>
            <person name="Kuo A."/>
            <person name="Liang C."/>
            <person name="Lipzen A."/>
            <person name="Lutzoni F."/>
            <person name="Magnuson J."/>
            <person name="Mondo S."/>
            <person name="Nolan M."/>
            <person name="Ohm R."/>
            <person name="Pangilinan J."/>
            <person name="Park H.-J."/>
            <person name="Ramirez L."/>
            <person name="Alfaro M."/>
            <person name="Sun H."/>
            <person name="Tritt A."/>
            <person name="Yoshinaga Y."/>
            <person name="Zwiers L.-H."/>
            <person name="Turgeon B."/>
            <person name="Goodwin S."/>
            <person name="Spatafora J."/>
            <person name="Crous P."/>
            <person name="Grigoriev I."/>
        </authorList>
    </citation>
    <scope>NUCLEOTIDE SEQUENCE [LARGE SCALE GENOMIC DNA]</scope>
    <source>
        <strain evidence="3">CBS 304.66</strain>
    </source>
</reference>
<dbReference type="AlphaFoldDB" id="A0A9P4N611"/>